<feature type="compositionally biased region" description="Polar residues" evidence="1">
    <location>
        <begin position="530"/>
        <end position="540"/>
    </location>
</feature>
<gene>
    <name evidence="2" type="ORF">PCOS0759_LOCUS9339</name>
</gene>
<protein>
    <submittedName>
        <fullName evidence="2">Uncharacterized protein</fullName>
    </submittedName>
</protein>
<accession>A0A7S1PJK3</accession>
<organism evidence="2">
    <name type="scientific">Percolomonas cosmopolitus</name>
    <dbReference type="NCBI Taxonomy" id="63605"/>
    <lineage>
        <taxon>Eukaryota</taxon>
        <taxon>Discoba</taxon>
        <taxon>Heterolobosea</taxon>
        <taxon>Tetramitia</taxon>
        <taxon>Eutetramitia</taxon>
        <taxon>Percolomonadidae</taxon>
        <taxon>Percolomonas</taxon>
    </lineage>
</organism>
<dbReference type="EMBL" id="HBGD01011322">
    <property type="protein sequence ID" value="CAD9086085.1"/>
    <property type="molecule type" value="Transcribed_RNA"/>
</dbReference>
<feature type="compositionally biased region" description="Low complexity" evidence="1">
    <location>
        <begin position="305"/>
        <end position="324"/>
    </location>
</feature>
<evidence type="ECO:0000313" key="2">
    <source>
        <dbReference type="EMBL" id="CAD9086085.1"/>
    </source>
</evidence>
<proteinExistence type="predicted"/>
<reference evidence="2" key="1">
    <citation type="submission" date="2021-01" db="EMBL/GenBank/DDBJ databases">
        <authorList>
            <person name="Corre E."/>
            <person name="Pelletier E."/>
            <person name="Niang G."/>
            <person name="Scheremetjew M."/>
            <person name="Finn R."/>
            <person name="Kale V."/>
            <person name="Holt S."/>
            <person name="Cochrane G."/>
            <person name="Meng A."/>
            <person name="Brown T."/>
            <person name="Cohen L."/>
        </authorList>
    </citation>
    <scope>NUCLEOTIDE SEQUENCE</scope>
    <source>
        <strain evidence="2">WS</strain>
    </source>
</reference>
<feature type="region of interest" description="Disordered" evidence="1">
    <location>
        <begin position="1"/>
        <end position="29"/>
    </location>
</feature>
<sequence length="748" mass="81113">MSTPLQSRIPSAMVKTTSTPLPSSKNTPTSLRANFERIQQQRGLFSATKSRMDQKRVMRERLGKVQRVGRSNSNAPQQKIPRHQVPLSPEFGTPAIHHGSKSLNRVEGSRSNNLCHDVFADNDAFGGIFSPILGNSANGNTADVGMSDGNLDSAPCSNVFSGAQSFASQNPFAGHGSSSSDNIFGQAQTRHQGAPFTGIVARSPNVFDDTENASRGSFVGTTNTRGIGSTFGPSLQSFSIFNDHSAPENYTPFGQGNGTSHQTAILNPFDCSTSSEHLGQQQPSQQISLEEQRWQAQNTVKDQITESTSSGFGSSTSGSETFGSCQLEYPAGGSTAHRFNPFSGGSNFGQENSLAFRSSQTSLTNTVQFASAQHSSTDWKNRGPFNNNPFGTSAPPSTFISSSNTVVNATTHFNPTFSQSQPFSFCTSDADTSPITPESALNTAFTVFEDTPLCDRTKRNEDSSKPQQQPFGFNGLRTTSVNAPVREQFVHINSAGTPSFNSEGRSVQNTFTQSTTNQFSFQPISSNVQNTFSFGSSSQQNHHHPAVAPQSLSQTHQEATPLGTHSTQQPADFAWNKENQSPACGASFVQALPENQCVAEHHADPYNDNQTVKEHLAQLSSFESPKPRVQSNRAIKMPPRKALNILCERSRTDTEIPISKLKNRGREDHSRLVSFTREGVRNANASHLDLDNLVPHHNMTLSTEFSKIYRVQSPARPVSQNAAGGDTHLPPGVVRPMVIRRIPVRSSQ</sequence>
<feature type="region of interest" description="Disordered" evidence="1">
    <location>
        <begin position="530"/>
        <end position="569"/>
    </location>
</feature>
<evidence type="ECO:0000256" key="1">
    <source>
        <dbReference type="SAM" id="MobiDB-lite"/>
    </source>
</evidence>
<name>A0A7S1PJK3_9EUKA</name>
<feature type="compositionally biased region" description="Polar residues" evidence="1">
    <location>
        <begin position="550"/>
        <end position="569"/>
    </location>
</feature>
<dbReference type="AlphaFoldDB" id="A0A7S1PJK3"/>
<feature type="region of interest" description="Disordered" evidence="1">
    <location>
        <begin position="297"/>
        <end position="326"/>
    </location>
</feature>